<gene>
    <name evidence="1" type="ORF">B7C42_07291</name>
</gene>
<keyword evidence="2" id="KW-1185">Reference proteome</keyword>
<organism evidence="1 2">
    <name type="scientific">Nocardia cerradoensis</name>
    <dbReference type="NCBI Taxonomy" id="85688"/>
    <lineage>
        <taxon>Bacteria</taxon>
        <taxon>Bacillati</taxon>
        <taxon>Actinomycetota</taxon>
        <taxon>Actinomycetes</taxon>
        <taxon>Mycobacteriales</taxon>
        <taxon>Nocardiaceae</taxon>
        <taxon>Nocardia</taxon>
    </lineage>
</organism>
<protein>
    <submittedName>
        <fullName evidence="1">Uncharacterized protein</fullName>
    </submittedName>
</protein>
<accession>A0A231GVG9</accession>
<sequence>MVVYPITTLAVGCSADFEAVESFDSTARTERLLRSSGGS</sequence>
<dbReference type="EMBL" id="NGAF01000029">
    <property type="protein sequence ID" value="OXR40606.1"/>
    <property type="molecule type" value="Genomic_DNA"/>
</dbReference>
<comment type="caution">
    <text evidence="1">The sequence shown here is derived from an EMBL/GenBank/DDBJ whole genome shotgun (WGS) entry which is preliminary data.</text>
</comment>
<proteinExistence type="predicted"/>
<evidence type="ECO:0000313" key="2">
    <source>
        <dbReference type="Proteomes" id="UP000215506"/>
    </source>
</evidence>
<dbReference type="AlphaFoldDB" id="A0A231GVG9"/>
<dbReference type="Proteomes" id="UP000215506">
    <property type="component" value="Unassembled WGS sequence"/>
</dbReference>
<reference evidence="1 2" key="1">
    <citation type="submission" date="2017-07" db="EMBL/GenBank/DDBJ databases">
        <title>First draft Genome Sequence of Nocardia cerradoensis isolated from human infection.</title>
        <authorList>
            <person name="Carrasco G."/>
        </authorList>
    </citation>
    <scope>NUCLEOTIDE SEQUENCE [LARGE SCALE GENOMIC DNA]</scope>
    <source>
        <strain evidence="1 2">CNM20130759</strain>
    </source>
</reference>
<name>A0A231GVG9_9NOCA</name>
<evidence type="ECO:0000313" key="1">
    <source>
        <dbReference type="EMBL" id="OXR40606.1"/>
    </source>
</evidence>